<gene>
    <name evidence="3" type="ORF">SAMN04487894_10131</name>
</gene>
<dbReference type="STRING" id="1285928.SAMN04487894_10131"/>
<dbReference type="Gene3D" id="3.30.530.20">
    <property type="match status" value="1"/>
</dbReference>
<proteinExistence type="inferred from homology"/>
<evidence type="ECO:0000313" key="3">
    <source>
        <dbReference type="EMBL" id="SDB99451.1"/>
    </source>
</evidence>
<reference evidence="4" key="1">
    <citation type="submission" date="2016-10" db="EMBL/GenBank/DDBJ databases">
        <authorList>
            <person name="Varghese N."/>
            <person name="Submissions S."/>
        </authorList>
    </citation>
    <scope>NUCLEOTIDE SEQUENCE [LARGE SCALE GENOMIC DNA]</scope>
    <source>
        <strain evidence="4">DSM 25811 / CCM 8410 / LMG 26954 / E90</strain>
    </source>
</reference>
<dbReference type="Proteomes" id="UP000198757">
    <property type="component" value="Unassembled WGS sequence"/>
</dbReference>
<keyword evidence="4" id="KW-1185">Reference proteome</keyword>
<dbReference type="OrthoDB" id="384974at2"/>
<dbReference type="AlphaFoldDB" id="A0A1G6HZ06"/>
<comment type="similarity">
    <text evidence="1">Belongs to the AHA1 family.</text>
</comment>
<dbReference type="EMBL" id="FMZO01000001">
    <property type="protein sequence ID" value="SDB99451.1"/>
    <property type="molecule type" value="Genomic_DNA"/>
</dbReference>
<accession>A0A1G6HZ06</accession>
<dbReference type="SUPFAM" id="SSF55961">
    <property type="entry name" value="Bet v1-like"/>
    <property type="match status" value="1"/>
</dbReference>
<protein>
    <submittedName>
        <fullName evidence="3">Uncharacterized conserved protein YndB, AHSA1/START domain</fullName>
    </submittedName>
</protein>
<dbReference type="Pfam" id="PF08327">
    <property type="entry name" value="AHSA1"/>
    <property type="match status" value="1"/>
</dbReference>
<evidence type="ECO:0000313" key="4">
    <source>
        <dbReference type="Proteomes" id="UP000198757"/>
    </source>
</evidence>
<name>A0A1G6HZ06_NIADE</name>
<dbReference type="RefSeq" id="WP_090388023.1">
    <property type="nucleotide sequence ID" value="NZ_FMZO01000001.1"/>
</dbReference>
<feature type="domain" description="Activator of Hsp90 ATPase homologue 1/2-like C-terminal" evidence="2">
    <location>
        <begin position="20"/>
        <end position="148"/>
    </location>
</feature>
<dbReference type="InterPro" id="IPR023393">
    <property type="entry name" value="START-like_dom_sf"/>
</dbReference>
<sequence>MNRVTSDTARGSIHVEKRFNAPIDRVWQVWTRPEEIAYWWGPSGFTSTIHQMEVTEGGEWRLTMQGPDGKHYPNKSRYLEVVPLQKIVFQHFNPGYTATVLFKAREGGTLLDWTMVFETPELFETVVKVFKADEGLQQNVEKLEHYLEQKLQDP</sequence>
<dbReference type="InterPro" id="IPR013538">
    <property type="entry name" value="ASHA1/2-like_C"/>
</dbReference>
<evidence type="ECO:0000259" key="2">
    <source>
        <dbReference type="Pfam" id="PF08327"/>
    </source>
</evidence>
<organism evidence="3 4">
    <name type="scientific">Niabella drilacis (strain DSM 25811 / CCM 8410 / CCUG 62505 / LMG 26954 / E90)</name>
    <dbReference type="NCBI Taxonomy" id="1285928"/>
    <lineage>
        <taxon>Bacteria</taxon>
        <taxon>Pseudomonadati</taxon>
        <taxon>Bacteroidota</taxon>
        <taxon>Chitinophagia</taxon>
        <taxon>Chitinophagales</taxon>
        <taxon>Chitinophagaceae</taxon>
        <taxon>Niabella</taxon>
    </lineage>
</organism>
<evidence type="ECO:0000256" key="1">
    <source>
        <dbReference type="ARBA" id="ARBA00006817"/>
    </source>
</evidence>